<keyword evidence="3" id="KW-1185">Reference proteome</keyword>
<evidence type="ECO:0000256" key="1">
    <source>
        <dbReference type="SAM" id="SignalP"/>
    </source>
</evidence>
<name>A0AAW1D6Z8_9HEMI</name>
<comment type="caution">
    <text evidence="2">The sequence shown here is derived from an EMBL/GenBank/DDBJ whole genome shotgun (WGS) entry which is preliminary data.</text>
</comment>
<dbReference type="Proteomes" id="UP001461498">
    <property type="component" value="Unassembled WGS sequence"/>
</dbReference>
<protein>
    <submittedName>
        <fullName evidence="2">Uncharacterized protein</fullName>
    </submittedName>
</protein>
<organism evidence="2 3">
    <name type="scientific">Rhynocoris fuscipes</name>
    <dbReference type="NCBI Taxonomy" id="488301"/>
    <lineage>
        <taxon>Eukaryota</taxon>
        <taxon>Metazoa</taxon>
        <taxon>Ecdysozoa</taxon>
        <taxon>Arthropoda</taxon>
        <taxon>Hexapoda</taxon>
        <taxon>Insecta</taxon>
        <taxon>Pterygota</taxon>
        <taxon>Neoptera</taxon>
        <taxon>Paraneoptera</taxon>
        <taxon>Hemiptera</taxon>
        <taxon>Heteroptera</taxon>
        <taxon>Panheteroptera</taxon>
        <taxon>Cimicomorpha</taxon>
        <taxon>Reduviidae</taxon>
        <taxon>Harpactorinae</taxon>
        <taxon>Harpactorini</taxon>
        <taxon>Rhynocoris</taxon>
    </lineage>
</organism>
<feature type="signal peptide" evidence="1">
    <location>
        <begin position="1"/>
        <end position="20"/>
    </location>
</feature>
<dbReference type="AlphaFoldDB" id="A0AAW1D6Z8"/>
<accession>A0AAW1D6Z8</accession>
<gene>
    <name evidence="2" type="ORF">O3M35_008635</name>
</gene>
<evidence type="ECO:0000313" key="2">
    <source>
        <dbReference type="EMBL" id="KAK9506758.1"/>
    </source>
</evidence>
<proteinExistence type="predicted"/>
<evidence type="ECO:0000313" key="3">
    <source>
        <dbReference type="Proteomes" id="UP001461498"/>
    </source>
</evidence>
<feature type="chain" id="PRO_5043329225" evidence="1">
    <location>
        <begin position="21"/>
        <end position="138"/>
    </location>
</feature>
<dbReference type="EMBL" id="JAPXFL010000005">
    <property type="protein sequence ID" value="KAK9506758.1"/>
    <property type="molecule type" value="Genomic_DNA"/>
</dbReference>
<sequence>MTSLWRAILLALISFQVVSGYISVISKNGHNQITVNGKPIDMNKANIREITSDYIIYQPVEEPDVLIYSPTNGAPLVIDANSTEVIMGGGNLNSYFIVNHDTPMTSSQKERFDKIMAILNRNMRKLNIETKKIRKRHD</sequence>
<reference evidence="2 3" key="1">
    <citation type="submission" date="2022-12" db="EMBL/GenBank/DDBJ databases">
        <title>Chromosome-level genome assembly of true bugs.</title>
        <authorList>
            <person name="Ma L."/>
            <person name="Li H."/>
        </authorList>
    </citation>
    <scope>NUCLEOTIDE SEQUENCE [LARGE SCALE GENOMIC DNA]</scope>
    <source>
        <strain evidence="2">Lab_2022b</strain>
    </source>
</reference>
<keyword evidence="1" id="KW-0732">Signal</keyword>